<gene>
    <name evidence="3" type="ORF">FB468_0163</name>
</gene>
<dbReference type="OrthoDB" id="9803968at2"/>
<sequence>MASATAPTTGRPLHRYLRDHAAAKPDHTALNFYGETTSYRELDERSDALSVALAERGIGKGDTVALYLQNSPQFVIAFFAIQKLGAVVGPCNPMFKEWELEYQLNDLEARVIVTSDDQVDTVLAVRQQTQLKHVISSGYEEFLPTGGAAGFPGRTGLPVPAGTERMVDLIAQRVTAPDEPEINMLTDPSLVIYTSGTTGQPKGAQLSYGNAEFKTACMLGVYGFRGDDVFGSAMPVFHIAGMLVGMTSPIMVGATIVLFHRFDAGQVLERMRDEHISVFYSTPPMVNQMIAHELFVPETFPALRLNLGTSFGSQIDQELSDRWAAASGTPLFEFAYGMSETHTGDALMPPEAIRHGSHGKPAFETQIKIVDANDRSVTLPTGELGEIAVNSPSVFIGYRGRDAETAKVKVDGWYYSGDMGRIDADGYLHFEGRTKEMIKSNGYSVFPEEVERMLVRHPAVKQAAVVGYADEQRGESARAFIVLREGSEGALTEDELIAWAREHMAAYKYPRSVRFIDEIPQTSTGKMLRAKLTELA</sequence>
<feature type="domain" description="AMP-binding enzyme C-terminal" evidence="2">
    <location>
        <begin position="449"/>
        <end position="526"/>
    </location>
</feature>
<dbReference type="InterPro" id="IPR020845">
    <property type="entry name" value="AMP-binding_CS"/>
</dbReference>
<dbReference type="InterPro" id="IPR000873">
    <property type="entry name" value="AMP-dep_synth/lig_dom"/>
</dbReference>
<dbReference type="InterPro" id="IPR025110">
    <property type="entry name" value="AMP-bd_C"/>
</dbReference>
<name>A0A542Y278_9MICO</name>
<proteinExistence type="predicted"/>
<dbReference type="Gene3D" id="3.40.50.12780">
    <property type="entry name" value="N-terminal domain of ligase-like"/>
    <property type="match status" value="1"/>
</dbReference>
<dbReference type="GO" id="GO:0016877">
    <property type="term" value="F:ligase activity, forming carbon-sulfur bonds"/>
    <property type="evidence" value="ECO:0007669"/>
    <property type="project" value="UniProtKB-ARBA"/>
</dbReference>
<accession>A0A542Y278</accession>
<dbReference type="Proteomes" id="UP000319094">
    <property type="component" value="Unassembled WGS sequence"/>
</dbReference>
<dbReference type="AlphaFoldDB" id="A0A542Y278"/>
<evidence type="ECO:0000259" key="1">
    <source>
        <dbReference type="Pfam" id="PF00501"/>
    </source>
</evidence>
<dbReference type="PANTHER" id="PTHR43767:SF10">
    <property type="entry name" value="SURFACTIN SYNTHASE SUBUNIT 1"/>
    <property type="match status" value="1"/>
</dbReference>
<dbReference type="PANTHER" id="PTHR43767">
    <property type="entry name" value="LONG-CHAIN-FATTY-ACID--COA LIGASE"/>
    <property type="match status" value="1"/>
</dbReference>
<comment type="caution">
    <text evidence="3">The sequence shown here is derived from an EMBL/GenBank/DDBJ whole genome shotgun (WGS) entry which is preliminary data.</text>
</comment>
<feature type="domain" description="AMP-dependent synthetase/ligase" evidence="1">
    <location>
        <begin position="18"/>
        <end position="398"/>
    </location>
</feature>
<dbReference type="SUPFAM" id="SSF56801">
    <property type="entry name" value="Acetyl-CoA synthetase-like"/>
    <property type="match status" value="1"/>
</dbReference>
<dbReference type="EMBL" id="VFON01000001">
    <property type="protein sequence ID" value="TQL42181.1"/>
    <property type="molecule type" value="Genomic_DNA"/>
</dbReference>
<evidence type="ECO:0000259" key="2">
    <source>
        <dbReference type="Pfam" id="PF13193"/>
    </source>
</evidence>
<dbReference type="Gene3D" id="3.30.300.30">
    <property type="match status" value="1"/>
</dbReference>
<dbReference type="Pfam" id="PF00501">
    <property type="entry name" value="AMP-binding"/>
    <property type="match status" value="1"/>
</dbReference>
<protein>
    <submittedName>
        <fullName evidence="3">Long-chain acyl-CoA synthetase</fullName>
    </submittedName>
</protein>
<dbReference type="InterPro" id="IPR050237">
    <property type="entry name" value="ATP-dep_AMP-bd_enzyme"/>
</dbReference>
<dbReference type="PROSITE" id="PS00455">
    <property type="entry name" value="AMP_BINDING"/>
    <property type="match status" value="1"/>
</dbReference>
<dbReference type="InterPro" id="IPR045851">
    <property type="entry name" value="AMP-bd_C_sf"/>
</dbReference>
<dbReference type="Pfam" id="PF13193">
    <property type="entry name" value="AMP-binding_C"/>
    <property type="match status" value="1"/>
</dbReference>
<organism evidence="3 4">
    <name type="scientific">Leucobacter komagatae</name>
    <dbReference type="NCBI Taxonomy" id="55969"/>
    <lineage>
        <taxon>Bacteria</taxon>
        <taxon>Bacillati</taxon>
        <taxon>Actinomycetota</taxon>
        <taxon>Actinomycetes</taxon>
        <taxon>Micrococcales</taxon>
        <taxon>Microbacteriaceae</taxon>
        <taxon>Leucobacter</taxon>
    </lineage>
</organism>
<dbReference type="InterPro" id="IPR042099">
    <property type="entry name" value="ANL_N_sf"/>
</dbReference>
<evidence type="ECO:0000313" key="4">
    <source>
        <dbReference type="Proteomes" id="UP000319094"/>
    </source>
</evidence>
<reference evidence="3 4" key="1">
    <citation type="submission" date="2019-06" db="EMBL/GenBank/DDBJ databases">
        <title>Sequencing the genomes of 1000 actinobacteria strains.</title>
        <authorList>
            <person name="Klenk H.-P."/>
        </authorList>
    </citation>
    <scope>NUCLEOTIDE SEQUENCE [LARGE SCALE GENOMIC DNA]</scope>
    <source>
        <strain evidence="3 4">DSM 8803</strain>
    </source>
</reference>
<dbReference type="RefSeq" id="WP_141885671.1">
    <property type="nucleotide sequence ID" value="NZ_BAAAUY010000023.1"/>
</dbReference>
<evidence type="ECO:0000313" key="3">
    <source>
        <dbReference type="EMBL" id="TQL42181.1"/>
    </source>
</evidence>
<keyword evidence="4" id="KW-1185">Reference proteome</keyword>